<protein>
    <submittedName>
        <fullName evidence="3">BON domain-containing protein</fullName>
    </submittedName>
</protein>
<feature type="chain" id="PRO_5045159064" evidence="1">
    <location>
        <begin position="32"/>
        <end position="195"/>
    </location>
</feature>
<dbReference type="Pfam" id="PF04972">
    <property type="entry name" value="BON"/>
    <property type="match status" value="2"/>
</dbReference>
<dbReference type="InterPro" id="IPR051686">
    <property type="entry name" value="Lipoprotein_DolP"/>
</dbReference>
<feature type="signal peptide" evidence="1">
    <location>
        <begin position="1"/>
        <end position="31"/>
    </location>
</feature>
<dbReference type="PROSITE" id="PS51257">
    <property type="entry name" value="PROKAR_LIPOPROTEIN"/>
    <property type="match status" value="1"/>
</dbReference>
<proteinExistence type="predicted"/>
<dbReference type="EMBL" id="BAABFL010000081">
    <property type="protein sequence ID" value="GAA4648561.1"/>
    <property type="molecule type" value="Genomic_DNA"/>
</dbReference>
<reference evidence="4" key="1">
    <citation type="journal article" date="2019" name="Int. J. Syst. Evol. Microbiol.">
        <title>The Global Catalogue of Microorganisms (GCM) 10K type strain sequencing project: providing services to taxonomists for standard genome sequencing and annotation.</title>
        <authorList>
            <consortium name="The Broad Institute Genomics Platform"/>
            <consortium name="The Broad Institute Genome Sequencing Center for Infectious Disease"/>
            <person name="Wu L."/>
            <person name="Ma J."/>
        </authorList>
    </citation>
    <scope>NUCLEOTIDE SEQUENCE [LARGE SCALE GENOMIC DNA]</scope>
    <source>
        <strain evidence="4">JCM 17805</strain>
    </source>
</reference>
<feature type="domain" description="BON" evidence="2">
    <location>
        <begin position="129"/>
        <end position="195"/>
    </location>
</feature>
<organism evidence="3 4">
    <name type="scientific">Kistimonas scapharcae</name>
    <dbReference type="NCBI Taxonomy" id="1036133"/>
    <lineage>
        <taxon>Bacteria</taxon>
        <taxon>Pseudomonadati</taxon>
        <taxon>Pseudomonadota</taxon>
        <taxon>Gammaproteobacteria</taxon>
        <taxon>Oceanospirillales</taxon>
        <taxon>Endozoicomonadaceae</taxon>
        <taxon>Kistimonas</taxon>
    </lineage>
</organism>
<evidence type="ECO:0000256" key="1">
    <source>
        <dbReference type="SAM" id="SignalP"/>
    </source>
</evidence>
<dbReference type="Proteomes" id="UP001500604">
    <property type="component" value="Unassembled WGS sequence"/>
</dbReference>
<name>A0ABP8V010_9GAMM</name>
<keyword evidence="1" id="KW-0732">Signal</keyword>
<evidence type="ECO:0000313" key="3">
    <source>
        <dbReference type="EMBL" id="GAA4648561.1"/>
    </source>
</evidence>
<keyword evidence="4" id="KW-1185">Reference proteome</keyword>
<evidence type="ECO:0000313" key="4">
    <source>
        <dbReference type="Proteomes" id="UP001500604"/>
    </source>
</evidence>
<comment type="caution">
    <text evidence="3">The sequence shown here is derived from an EMBL/GenBank/DDBJ whole genome shotgun (WGS) entry which is preliminary data.</text>
</comment>
<dbReference type="InterPro" id="IPR007055">
    <property type="entry name" value="BON_dom"/>
</dbReference>
<dbReference type="PANTHER" id="PTHR34606:SF4">
    <property type="entry name" value="OUTER MEMBRANE LIPOPROTEIN DOLP"/>
    <property type="match status" value="1"/>
</dbReference>
<dbReference type="PROSITE" id="PS50914">
    <property type="entry name" value="BON"/>
    <property type="match status" value="2"/>
</dbReference>
<dbReference type="Gene3D" id="3.30.1340.30">
    <property type="match status" value="1"/>
</dbReference>
<accession>A0ABP8V010</accession>
<feature type="domain" description="BON" evidence="2">
    <location>
        <begin position="51"/>
        <end position="120"/>
    </location>
</feature>
<gene>
    <name evidence="3" type="ORF">GCM10023116_08300</name>
</gene>
<dbReference type="PANTHER" id="PTHR34606">
    <property type="entry name" value="BON DOMAIN-CONTAINING PROTEIN"/>
    <property type="match status" value="1"/>
</dbReference>
<sequence>MQRTRARGLRDFTISILLTALLAGCTTTLTAINSEPIQQDPSSRSWGAWIDDQTIETVASVNIKKADPAFANSHIVVISHNGIVLLVGQTGSAPLKELAGKTVRNVQKVRKVYNELEISGPTTMLVRSGDSWITSKIKARMVAEKDFPSGNVKVITENGTVYLMGLVTPEQATTAVNIVKQSYGVQKIVKVFEYI</sequence>
<evidence type="ECO:0000259" key="2">
    <source>
        <dbReference type="PROSITE" id="PS50914"/>
    </source>
</evidence>